<organism evidence="1 2">
    <name type="scientific">Tritrichomonas musculus</name>
    <dbReference type="NCBI Taxonomy" id="1915356"/>
    <lineage>
        <taxon>Eukaryota</taxon>
        <taxon>Metamonada</taxon>
        <taxon>Parabasalia</taxon>
        <taxon>Tritrichomonadida</taxon>
        <taxon>Tritrichomonadidae</taxon>
        <taxon>Tritrichomonas</taxon>
    </lineage>
</organism>
<evidence type="ECO:0000313" key="2">
    <source>
        <dbReference type="Proteomes" id="UP001470230"/>
    </source>
</evidence>
<sequence length="134" mass="15845">MNLALFDMSIDEIIQKAAETLDDDESLYSVEEIQEKIDEIPIEQHDFSALSDLTSLFMHFEDITNKVPNACNHSLFHNYYQLIKKKVDDYKEVYEKYEENSDKILSTRQCIKYARWLDAQIRQLEDIVKNQNSS</sequence>
<protein>
    <submittedName>
        <fullName evidence="1">Uncharacterized protein</fullName>
    </submittedName>
</protein>
<keyword evidence="2" id="KW-1185">Reference proteome</keyword>
<dbReference type="Proteomes" id="UP001470230">
    <property type="component" value="Unassembled WGS sequence"/>
</dbReference>
<evidence type="ECO:0000313" key="1">
    <source>
        <dbReference type="EMBL" id="KAK8853888.1"/>
    </source>
</evidence>
<accession>A0ABR2HXS9</accession>
<proteinExistence type="predicted"/>
<comment type="caution">
    <text evidence="1">The sequence shown here is derived from an EMBL/GenBank/DDBJ whole genome shotgun (WGS) entry which is preliminary data.</text>
</comment>
<reference evidence="1 2" key="1">
    <citation type="submission" date="2024-04" db="EMBL/GenBank/DDBJ databases">
        <title>Tritrichomonas musculus Genome.</title>
        <authorList>
            <person name="Alves-Ferreira E."/>
            <person name="Grigg M."/>
            <person name="Lorenzi H."/>
            <person name="Galac M."/>
        </authorList>
    </citation>
    <scope>NUCLEOTIDE SEQUENCE [LARGE SCALE GENOMIC DNA]</scope>
    <source>
        <strain evidence="1 2">EAF2021</strain>
    </source>
</reference>
<dbReference type="EMBL" id="JAPFFF010000021">
    <property type="protein sequence ID" value="KAK8853888.1"/>
    <property type="molecule type" value="Genomic_DNA"/>
</dbReference>
<gene>
    <name evidence="1" type="ORF">M9Y10_016431</name>
</gene>
<name>A0ABR2HXS9_9EUKA</name>